<organism evidence="1 2">
    <name type="scientific">Egibacter rhizosphaerae</name>
    <dbReference type="NCBI Taxonomy" id="1670831"/>
    <lineage>
        <taxon>Bacteria</taxon>
        <taxon>Bacillati</taxon>
        <taxon>Actinomycetota</taxon>
        <taxon>Nitriliruptoria</taxon>
        <taxon>Egibacterales</taxon>
        <taxon>Egibacteraceae</taxon>
        <taxon>Egibacter</taxon>
    </lineage>
</organism>
<protein>
    <submittedName>
        <fullName evidence="1">Pilus assembly protein CpaE</fullName>
    </submittedName>
</protein>
<dbReference type="AlphaFoldDB" id="A0A411YKS4"/>
<name>A0A411YKS4_9ACTN</name>
<accession>A0A411YKS4</accession>
<gene>
    <name evidence="1" type="ORF">ER308_21170</name>
</gene>
<dbReference type="RefSeq" id="WP_131156810.1">
    <property type="nucleotide sequence ID" value="NZ_CP036402.1"/>
</dbReference>
<sequence length="167" mass="18704">MSEFGYHAFDLSQWVVTDEGAIRGREPAGEPLLSVDLAQRLRDAGLPWRPITGDRFVVPDADLDEHTFLISPMSVDVAEAPAGQVITFGGAVEWGLDAIMLREVVWLPREAQLRAALGERFRMLERDGERFRVRFWVEGDETVVHPLAVEAYGLAVLRCLEQSPSED</sequence>
<dbReference type="EMBL" id="CP036402">
    <property type="protein sequence ID" value="QBI21819.1"/>
    <property type="molecule type" value="Genomic_DNA"/>
</dbReference>
<dbReference type="KEGG" id="erz:ER308_21170"/>
<keyword evidence="2" id="KW-1185">Reference proteome</keyword>
<reference evidence="1 2" key="1">
    <citation type="submission" date="2019-01" db="EMBL/GenBank/DDBJ databases">
        <title>Egibacter rhizosphaerae EGI 80759T.</title>
        <authorList>
            <person name="Chen D.-D."/>
            <person name="Tian Y."/>
            <person name="Jiao J.-Y."/>
            <person name="Zhang X.-T."/>
            <person name="Zhang Y.-G."/>
            <person name="Zhang Y."/>
            <person name="Xiao M."/>
            <person name="Shu W.-S."/>
            <person name="Li W.-J."/>
        </authorList>
    </citation>
    <scope>NUCLEOTIDE SEQUENCE [LARGE SCALE GENOMIC DNA]</scope>
    <source>
        <strain evidence="1 2">EGI 80759</strain>
    </source>
</reference>
<dbReference type="OrthoDB" id="3295834at2"/>
<evidence type="ECO:0000313" key="1">
    <source>
        <dbReference type="EMBL" id="QBI21819.1"/>
    </source>
</evidence>
<proteinExistence type="predicted"/>
<dbReference type="Proteomes" id="UP000291469">
    <property type="component" value="Chromosome"/>
</dbReference>
<evidence type="ECO:0000313" key="2">
    <source>
        <dbReference type="Proteomes" id="UP000291469"/>
    </source>
</evidence>